<dbReference type="Pfam" id="PF10283">
    <property type="entry name" value="zf-CCHH"/>
    <property type="match status" value="2"/>
</dbReference>
<dbReference type="Proteomes" id="UP000694924">
    <property type="component" value="Unplaced"/>
</dbReference>
<feature type="compositionally biased region" description="Basic and acidic residues" evidence="1">
    <location>
        <begin position="114"/>
        <end position="127"/>
    </location>
</feature>
<dbReference type="InterPro" id="IPR039253">
    <property type="entry name" value="APLF"/>
</dbReference>
<feature type="compositionally biased region" description="Low complexity" evidence="1">
    <location>
        <begin position="42"/>
        <end position="56"/>
    </location>
</feature>
<keyword evidence="3" id="KW-1185">Reference proteome</keyword>
<dbReference type="PANTHER" id="PTHR21315:SF2">
    <property type="entry name" value="APRATAXIN AND PNK-LIKE FACTOR"/>
    <property type="match status" value="1"/>
</dbReference>
<dbReference type="RefSeq" id="XP_015189553.1">
    <property type="nucleotide sequence ID" value="XM_015334067.1"/>
</dbReference>
<feature type="region of interest" description="Disordered" evidence="1">
    <location>
        <begin position="252"/>
        <end position="308"/>
    </location>
</feature>
<proteinExistence type="predicted"/>
<sequence>MSETTEKDNHLLKRKCSDELTFEPLDKKICFDASQKSIVLHGNGSSKSQDSNDSSNPTVVEIPVLNEGSSIDGSTFSKNIDISLPENNQTIPNQISEVENPDLSNAVKENSNIQEKEEKKVEADIKQESVMPFSANDESNTLVQQDMQETTSSSTPEQNEANISNTEQVKIKRNKCVYKDKCYRKNPHHKVQFSHPGDPDFEEVDERPKCPYGIKCYRTNPQHKADFQHSTMRQRCLPPRGQYVPAMELLLEEESSDESVDESDYEPSDCDTISTEEEMENFSHDSDYDFYDSDESDSDLKDSNSETN</sequence>
<protein>
    <submittedName>
        <fullName evidence="4">Aprataxin and PNK-like factor</fullName>
    </submittedName>
</protein>
<feature type="compositionally biased region" description="Acidic residues" evidence="1">
    <location>
        <begin position="252"/>
        <end position="280"/>
    </location>
</feature>
<reference evidence="4" key="1">
    <citation type="submission" date="2025-08" db="UniProtKB">
        <authorList>
            <consortium name="RefSeq"/>
        </authorList>
    </citation>
    <scope>IDENTIFICATION</scope>
    <source>
        <tissue evidence="4">Whole body</tissue>
    </source>
</reference>
<name>A0ABM1JAR5_POLDO</name>
<gene>
    <name evidence="4" type="primary">LOC107073424</name>
</gene>
<feature type="domain" description="PBZ-type" evidence="2">
    <location>
        <begin position="173"/>
        <end position="198"/>
    </location>
</feature>
<evidence type="ECO:0000256" key="1">
    <source>
        <dbReference type="SAM" id="MobiDB-lite"/>
    </source>
</evidence>
<feature type="domain" description="PBZ-type" evidence="2">
    <location>
        <begin position="207"/>
        <end position="229"/>
    </location>
</feature>
<dbReference type="GeneID" id="107073424"/>
<accession>A0ABM1JAR5</accession>
<dbReference type="PANTHER" id="PTHR21315">
    <property type="entry name" value="APRATAXIN AND PNK-LIKE FACTOR-RELATED"/>
    <property type="match status" value="1"/>
</dbReference>
<feature type="region of interest" description="Disordered" evidence="1">
    <location>
        <begin position="40"/>
        <end position="59"/>
    </location>
</feature>
<feature type="compositionally biased region" description="Polar residues" evidence="1">
    <location>
        <begin position="136"/>
        <end position="167"/>
    </location>
</feature>
<feature type="region of interest" description="Disordered" evidence="1">
    <location>
        <begin position="96"/>
        <end position="167"/>
    </location>
</feature>
<feature type="compositionally biased region" description="Acidic residues" evidence="1">
    <location>
        <begin position="288"/>
        <end position="297"/>
    </location>
</feature>
<evidence type="ECO:0000313" key="4">
    <source>
        <dbReference type="RefSeq" id="XP_015189553.1"/>
    </source>
</evidence>
<evidence type="ECO:0000259" key="2">
    <source>
        <dbReference type="Pfam" id="PF10283"/>
    </source>
</evidence>
<evidence type="ECO:0000313" key="3">
    <source>
        <dbReference type="Proteomes" id="UP000694924"/>
    </source>
</evidence>
<dbReference type="InterPro" id="IPR019406">
    <property type="entry name" value="APLF_PBZ"/>
</dbReference>
<organism evidence="3 4">
    <name type="scientific">Polistes dominula</name>
    <name type="common">European paper wasp</name>
    <name type="synonym">Vespa dominula</name>
    <dbReference type="NCBI Taxonomy" id="743375"/>
    <lineage>
        <taxon>Eukaryota</taxon>
        <taxon>Metazoa</taxon>
        <taxon>Ecdysozoa</taxon>
        <taxon>Arthropoda</taxon>
        <taxon>Hexapoda</taxon>
        <taxon>Insecta</taxon>
        <taxon>Pterygota</taxon>
        <taxon>Neoptera</taxon>
        <taxon>Endopterygota</taxon>
        <taxon>Hymenoptera</taxon>
        <taxon>Apocrita</taxon>
        <taxon>Aculeata</taxon>
        <taxon>Vespoidea</taxon>
        <taxon>Vespidae</taxon>
        <taxon>Polistinae</taxon>
        <taxon>Polistini</taxon>
        <taxon>Polistes</taxon>
    </lineage>
</organism>
<feature type="compositionally biased region" description="Basic and acidic residues" evidence="1">
    <location>
        <begin position="298"/>
        <end position="308"/>
    </location>
</feature>